<keyword evidence="1" id="KW-0472">Membrane</keyword>
<name>A0ABV6DM28_9BACL</name>
<evidence type="ECO:0000256" key="1">
    <source>
        <dbReference type="SAM" id="Phobius"/>
    </source>
</evidence>
<keyword evidence="3" id="KW-1185">Reference proteome</keyword>
<evidence type="ECO:0000313" key="3">
    <source>
        <dbReference type="Proteomes" id="UP001589776"/>
    </source>
</evidence>
<keyword evidence="1" id="KW-0812">Transmembrane</keyword>
<feature type="transmembrane region" description="Helical" evidence="1">
    <location>
        <begin position="54"/>
        <end position="75"/>
    </location>
</feature>
<accession>A0ABV6DM28</accession>
<evidence type="ECO:0000313" key="2">
    <source>
        <dbReference type="EMBL" id="MFC0213699.1"/>
    </source>
</evidence>
<feature type="transmembrane region" description="Helical" evidence="1">
    <location>
        <begin position="87"/>
        <end position="106"/>
    </location>
</feature>
<comment type="caution">
    <text evidence="2">The sequence shown here is derived from an EMBL/GenBank/DDBJ whole genome shotgun (WGS) entry which is preliminary data.</text>
</comment>
<dbReference type="EMBL" id="JBHLWN010000060">
    <property type="protein sequence ID" value="MFC0213699.1"/>
    <property type="molecule type" value="Genomic_DNA"/>
</dbReference>
<sequence length="150" mass="15922">MNGLEPTLQVLLVLIPAFMMQLGNDKPAGDRWFTGKLALLLKGRFARGSVAAKVWIAVGLDGFATLFTLLGIFYRLSQDEVQLSGDFYTVLAVYSLLQCAVIGAIVQAGGRGEREAASAAGTAALVTDVFRGRPKAAQADRSVACDDRGD</sequence>
<protein>
    <submittedName>
        <fullName evidence="2">Uncharacterized protein</fullName>
    </submittedName>
</protein>
<gene>
    <name evidence="2" type="ORF">ACFFK0_14740</name>
</gene>
<dbReference type="Proteomes" id="UP001589776">
    <property type="component" value="Unassembled WGS sequence"/>
</dbReference>
<keyword evidence="1" id="KW-1133">Transmembrane helix</keyword>
<reference evidence="2 3" key="1">
    <citation type="submission" date="2024-09" db="EMBL/GenBank/DDBJ databases">
        <authorList>
            <person name="Sun Q."/>
            <person name="Mori K."/>
        </authorList>
    </citation>
    <scope>NUCLEOTIDE SEQUENCE [LARGE SCALE GENOMIC DNA]</scope>
    <source>
        <strain evidence="2 3">CCM 7759</strain>
    </source>
</reference>
<proteinExistence type="predicted"/>
<organism evidence="2 3">
    <name type="scientific">Paenibacillus chartarius</name>
    <dbReference type="NCBI Taxonomy" id="747481"/>
    <lineage>
        <taxon>Bacteria</taxon>
        <taxon>Bacillati</taxon>
        <taxon>Bacillota</taxon>
        <taxon>Bacilli</taxon>
        <taxon>Bacillales</taxon>
        <taxon>Paenibacillaceae</taxon>
        <taxon>Paenibacillus</taxon>
    </lineage>
</organism>
<dbReference type="RefSeq" id="WP_377471022.1">
    <property type="nucleotide sequence ID" value="NZ_JBHLWN010000060.1"/>
</dbReference>